<evidence type="ECO:0000256" key="3">
    <source>
        <dbReference type="SAM" id="MobiDB-lite"/>
    </source>
</evidence>
<dbReference type="Pfam" id="PF00206">
    <property type="entry name" value="Lyase_1"/>
    <property type="match status" value="1"/>
</dbReference>
<dbReference type="InterPro" id="IPR012789">
    <property type="entry name" value="Protocat_PcaB-like"/>
</dbReference>
<evidence type="ECO:0000313" key="6">
    <source>
        <dbReference type="Proteomes" id="UP001500683"/>
    </source>
</evidence>
<dbReference type="PANTHER" id="PTHR43172:SF2">
    <property type="entry name" value="ADENYLOSUCCINATE LYASE C-TERMINAL DOMAIN-CONTAINING PROTEIN"/>
    <property type="match status" value="1"/>
</dbReference>
<evidence type="ECO:0000259" key="4">
    <source>
        <dbReference type="Pfam" id="PF00206"/>
    </source>
</evidence>
<dbReference type="PRINTS" id="PR00145">
    <property type="entry name" value="ARGSUCLYASE"/>
</dbReference>
<dbReference type="InterPro" id="IPR008948">
    <property type="entry name" value="L-Aspartase-like"/>
</dbReference>
<keyword evidence="1" id="KW-0456">Lyase</keyword>
<dbReference type="Proteomes" id="UP001500683">
    <property type="component" value="Unassembled WGS sequence"/>
</dbReference>
<evidence type="ECO:0000256" key="2">
    <source>
        <dbReference type="ARBA" id="ARBA00034772"/>
    </source>
</evidence>
<organism evidence="5 6">
    <name type="scientific">Actinomadura miaoliensis</name>
    <dbReference type="NCBI Taxonomy" id="430685"/>
    <lineage>
        <taxon>Bacteria</taxon>
        <taxon>Bacillati</taxon>
        <taxon>Actinomycetota</taxon>
        <taxon>Actinomycetes</taxon>
        <taxon>Streptosporangiales</taxon>
        <taxon>Thermomonosporaceae</taxon>
        <taxon>Actinomadura</taxon>
    </lineage>
</organism>
<dbReference type="RefSeq" id="WP_344956707.1">
    <property type="nucleotide sequence ID" value="NZ_BAAAZG010000057.1"/>
</dbReference>
<dbReference type="NCBIfam" id="TIGR02426">
    <property type="entry name" value="protocat_pcaB"/>
    <property type="match status" value="1"/>
</dbReference>
<protein>
    <submittedName>
        <fullName evidence="5">3-carboxy-cis,cis-muconate cycloisomerase</fullName>
    </submittedName>
</protein>
<dbReference type="InterPro" id="IPR000362">
    <property type="entry name" value="Fumarate_lyase_fam"/>
</dbReference>
<dbReference type="PANTHER" id="PTHR43172">
    <property type="entry name" value="ADENYLOSUCCINATE LYASE"/>
    <property type="match status" value="1"/>
</dbReference>
<gene>
    <name evidence="5" type="primary">pcaB</name>
    <name evidence="5" type="ORF">GCM10022214_72950</name>
</gene>
<dbReference type="PRINTS" id="PR00149">
    <property type="entry name" value="FUMRATELYASE"/>
</dbReference>
<comment type="caution">
    <text evidence="5">The sequence shown here is derived from an EMBL/GenBank/DDBJ whole genome shotgun (WGS) entry which is preliminary data.</text>
</comment>
<keyword evidence="6" id="KW-1185">Reference proteome</keyword>
<evidence type="ECO:0000313" key="5">
    <source>
        <dbReference type="EMBL" id="GAA4098029.1"/>
    </source>
</evidence>
<evidence type="ECO:0000256" key="1">
    <source>
        <dbReference type="ARBA" id="ARBA00023239"/>
    </source>
</evidence>
<reference evidence="6" key="1">
    <citation type="journal article" date="2019" name="Int. J. Syst. Evol. Microbiol.">
        <title>The Global Catalogue of Microorganisms (GCM) 10K type strain sequencing project: providing services to taxonomists for standard genome sequencing and annotation.</title>
        <authorList>
            <consortium name="The Broad Institute Genomics Platform"/>
            <consortium name="The Broad Institute Genome Sequencing Center for Infectious Disease"/>
            <person name="Wu L."/>
            <person name="Ma J."/>
        </authorList>
    </citation>
    <scope>NUCLEOTIDE SEQUENCE [LARGE SCALE GENOMIC DNA]</scope>
    <source>
        <strain evidence="6">JCM 16702</strain>
    </source>
</reference>
<dbReference type="InterPro" id="IPR022761">
    <property type="entry name" value="Fumarate_lyase_N"/>
</dbReference>
<feature type="domain" description="Fumarate lyase N-terminal" evidence="4">
    <location>
        <begin position="56"/>
        <end position="319"/>
    </location>
</feature>
<dbReference type="Gene3D" id="1.20.200.10">
    <property type="entry name" value="Fumarase/aspartase (Central domain)"/>
    <property type="match status" value="1"/>
</dbReference>
<dbReference type="Gene3D" id="1.10.275.10">
    <property type="entry name" value="Fumarase/aspartase (N-terminal domain)"/>
    <property type="match status" value="1"/>
</dbReference>
<dbReference type="EMBL" id="BAAAZG010000057">
    <property type="protein sequence ID" value="GAA4098029.1"/>
    <property type="molecule type" value="Genomic_DNA"/>
</dbReference>
<dbReference type="SUPFAM" id="SSF48557">
    <property type="entry name" value="L-aspartase-like"/>
    <property type="match status" value="1"/>
</dbReference>
<dbReference type="InterPro" id="IPR024083">
    <property type="entry name" value="Fumarase/histidase_N"/>
</dbReference>
<dbReference type="PROSITE" id="PS00163">
    <property type="entry name" value="FUMARATE_LYASES"/>
    <property type="match status" value="1"/>
</dbReference>
<sequence>MTSDRPRPAEAAPASGGATVGGSAGVLSPDAGLLSPVRAGTEAEAATGDAAWLQALLDAEAALARAQADLGIVPREAADAITAAARADRFDLPGLARRARGAGNPVVPLIADLRELAGPAGRHVHRGATSQDIVDTAAMLVASRARAVILAHLDRALDALSGHAARHRDTPMAARTLARQAVPSTFGLKAAGWLLGCLDARERLAALRLPVQLGGAAGTLAAFGEHALDLPPAYAAQTGLAEPELPWHTRRTPVAELAGALALVAGALGKIATDVVLLAQSEVDEVAEAAGPGRGGSSAMPHKRNPALSTLVRSAALQVPAYAQIVFAAQAAPHERPAGEWHAEWQPLREMLRLTGGAAETAAELLDGLEVAPDRMRANLDGLLEVLAEHGGRADAGAAPALVDRALARYREYRRNRT</sequence>
<accession>A0ABP7WVV4</accession>
<proteinExistence type="inferred from homology"/>
<dbReference type="InterPro" id="IPR020557">
    <property type="entry name" value="Fumarate_lyase_CS"/>
</dbReference>
<name>A0ABP7WVV4_9ACTN</name>
<feature type="region of interest" description="Disordered" evidence="3">
    <location>
        <begin position="1"/>
        <end position="22"/>
    </location>
</feature>
<comment type="similarity">
    <text evidence="2">Belongs to the class-II fumarase/aspartase family.</text>
</comment>